<accession>A0A1X2HHT2</accession>
<organism evidence="3 4">
    <name type="scientific">Syncephalastrum racemosum</name>
    <name type="common">Filamentous fungus</name>
    <dbReference type="NCBI Taxonomy" id="13706"/>
    <lineage>
        <taxon>Eukaryota</taxon>
        <taxon>Fungi</taxon>
        <taxon>Fungi incertae sedis</taxon>
        <taxon>Mucoromycota</taxon>
        <taxon>Mucoromycotina</taxon>
        <taxon>Mucoromycetes</taxon>
        <taxon>Mucorales</taxon>
        <taxon>Syncephalastraceae</taxon>
        <taxon>Syncephalastrum</taxon>
    </lineage>
</organism>
<dbReference type="AlphaFoldDB" id="A0A1X2HHT2"/>
<dbReference type="OMA" id="RNDCADC"/>
<evidence type="ECO:0000256" key="1">
    <source>
        <dbReference type="SAM" id="MobiDB-lite"/>
    </source>
</evidence>
<dbReference type="OrthoDB" id="2376782at2759"/>
<proteinExistence type="predicted"/>
<protein>
    <submittedName>
        <fullName evidence="3">Uncharacterized protein</fullName>
    </submittedName>
</protein>
<reference evidence="3 4" key="1">
    <citation type="submission" date="2016-07" db="EMBL/GenBank/DDBJ databases">
        <title>Pervasive Adenine N6-methylation of Active Genes in Fungi.</title>
        <authorList>
            <consortium name="DOE Joint Genome Institute"/>
            <person name="Mondo S.J."/>
            <person name="Dannebaum R.O."/>
            <person name="Kuo R.C."/>
            <person name="Labutti K."/>
            <person name="Haridas S."/>
            <person name="Kuo A."/>
            <person name="Salamov A."/>
            <person name="Ahrendt S.R."/>
            <person name="Lipzen A."/>
            <person name="Sullivan W."/>
            <person name="Andreopoulos W.B."/>
            <person name="Clum A."/>
            <person name="Lindquist E."/>
            <person name="Daum C."/>
            <person name="Ramamoorthy G.K."/>
            <person name="Gryganskyi A."/>
            <person name="Culley D."/>
            <person name="Magnuson J.K."/>
            <person name="James T.Y."/>
            <person name="O'Malley M.A."/>
            <person name="Stajich J.E."/>
            <person name="Spatafora J.W."/>
            <person name="Visel A."/>
            <person name="Grigoriev I.V."/>
        </authorList>
    </citation>
    <scope>NUCLEOTIDE SEQUENCE [LARGE SCALE GENOMIC DNA]</scope>
    <source>
        <strain evidence="3 4">NRRL 2496</strain>
    </source>
</reference>
<feature type="transmembrane region" description="Helical" evidence="2">
    <location>
        <begin position="371"/>
        <end position="391"/>
    </location>
</feature>
<sequence length="401" mass="44064">MVEIRQCFAGDPESLAGPCLLSSINSLLKSNGIFRFSTSYRVLFAVLSQLFLCFSSFNMYRFDSPSSDPYAGQYPKPPPPPQEDKTTSGDEYQSPHTVEASVTAPTSAPPAAASAAAAATAVKAAPLVAGAFSMPHHDSPYFSTPLVAAMPQHHEYYDPEAMPLQDYHNQYNPQPPRAMYQQQQQQQQQQQHSAPQQGQYFPPPQAPFASEQSRYSSEDPRGGYYENVPISGRASVEYAPDAPEEKKDEKRSSSGWFKKSRKSPAVVPDEEEARRRVRPAPEDEKPDYEASRRREDRRNDRNCCCCCYNPALTCCSCFCMLISLVFLAAGIALMIASKVVRDKCNNSCGGDGSGGLDECSVLCSTALHDGFLYGGAVVTGLAGIAVIWRLFMWCCAGYSRK</sequence>
<comment type="caution">
    <text evidence="3">The sequence shown here is derived from an EMBL/GenBank/DDBJ whole genome shotgun (WGS) entry which is preliminary data.</text>
</comment>
<evidence type="ECO:0000256" key="2">
    <source>
        <dbReference type="SAM" id="Phobius"/>
    </source>
</evidence>
<keyword evidence="2" id="KW-0812">Transmembrane</keyword>
<keyword evidence="2" id="KW-1133">Transmembrane helix</keyword>
<feature type="compositionally biased region" description="Basic and acidic residues" evidence="1">
    <location>
        <begin position="243"/>
        <end position="252"/>
    </location>
</feature>
<dbReference type="EMBL" id="MCGN01000003">
    <property type="protein sequence ID" value="ORY98654.1"/>
    <property type="molecule type" value="Genomic_DNA"/>
</dbReference>
<name>A0A1X2HHT2_SYNRA</name>
<feature type="region of interest" description="Disordered" evidence="1">
    <location>
        <begin position="165"/>
        <end position="293"/>
    </location>
</feature>
<feature type="region of interest" description="Disordered" evidence="1">
    <location>
        <begin position="68"/>
        <end position="106"/>
    </location>
</feature>
<feature type="transmembrane region" description="Helical" evidence="2">
    <location>
        <begin position="310"/>
        <end position="336"/>
    </location>
</feature>
<evidence type="ECO:0000313" key="3">
    <source>
        <dbReference type="EMBL" id="ORY98654.1"/>
    </source>
</evidence>
<keyword evidence="2" id="KW-0472">Membrane</keyword>
<dbReference type="STRING" id="13706.A0A1X2HHT2"/>
<dbReference type="InParanoid" id="A0A1X2HHT2"/>
<feature type="compositionally biased region" description="Basic and acidic residues" evidence="1">
    <location>
        <begin position="279"/>
        <end position="293"/>
    </location>
</feature>
<gene>
    <name evidence="3" type="ORF">BCR43DRAFT_487906</name>
</gene>
<feature type="compositionally biased region" description="Low complexity" evidence="1">
    <location>
        <begin position="181"/>
        <end position="199"/>
    </location>
</feature>
<dbReference type="Proteomes" id="UP000242180">
    <property type="component" value="Unassembled WGS sequence"/>
</dbReference>
<keyword evidence="4" id="KW-1185">Reference proteome</keyword>
<evidence type="ECO:0000313" key="4">
    <source>
        <dbReference type="Proteomes" id="UP000242180"/>
    </source>
</evidence>